<organism evidence="11 12">
    <name type="scientific">Neptunicella marina</name>
    <dbReference type="NCBI Taxonomy" id="2125989"/>
    <lineage>
        <taxon>Bacteria</taxon>
        <taxon>Pseudomonadati</taxon>
        <taxon>Pseudomonadota</taxon>
        <taxon>Gammaproteobacteria</taxon>
        <taxon>Alteromonadales</taxon>
        <taxon>Alteromonadaceae</taxon>
        <taxon>Neptunicella</taxon>
    </lineage>
</organism>
<dbReference type="GO" id="GO:0005829">
    <property type="term" value="C:cytosol"/>
    <property type="evidence" value="ECO:0007669"/>
    <property type="project" value="TreeGrafter"/>
</dbReference>
<feature type="binding site" evidence="8">
    <location>
        <position position="147"/>
    </location>
    <ligand>
        <name>substrate</name>
    </ligand>
</feature>
<comment type="similarity">
    <text evidence="8">Belongs to the glutamate 5-kinase family.</text>
</comment>
<evidence type="ECO:0000256" key="1">
    <source>
        <dbReference type="ARBA" id="ARBA00022490"/>
    </source>
</evidence>
<keyword evidence="5 8" id="KW-0547">Nucleotide-binding</keyword>
<evidence type="ECO:0000256" key="3">
    <source>
        <dbReference type="ARBA" id="ARBA00022650"/>
    </source>
</evidence>
<dbReference type="NCBIfam" id="TIGR01027">
    <property type="entry name" value="proB"/>
    <property type="match status" value="1"/>
</dbReference>
<comment type="subcellular location">
    <subcellularLocation>
        <location evidence="8">Cytoplasm</location>
    </subcellularLocation>
</comment>
<dbReference type="InterPro" id="IPR002478">
    <property type="entry name" value="PUA"/>
</dbReference>
<reference evidence="11" key="2">
    <citation type="submission" date="2020-08" db="EMBL/GenBank/DDBJ databases">
        <authorList>
            <person name="Lai Q."/>
        </authorList>
    </citation>
    <scope>NUCLEOTIDE SEQUENCE</scope>
    <source>
        <strain evidence="11">S27-2</strain>
    </source>
</reference>
<sequence>MNKFQWQRVVIKVGSALIAPDNQGCSSQYLLSIAQFILRCRMHGIEVILVSSGSVAAGRHLFSNIEEETIALKKAMAAAGQTSMMATWDRFFDFPCAQILLTHGDLADRERYVSIRETVFSLLQGGLLPIINENDTVTTDDLKVGDNDNLAAMVAAAADADTLIICSDVKGLYNKNPNKFDDAELIPEVHEINESIYSMAGGADSAVGTGGMKTKIEAAEKATSHGISTFIINGFEEAAFNDLLNGINPGTQFTPYKSPLHERLHWMTHTTKEQGEVIVDKDFSEPLNQNSEQLTSEEIVEVKGDFSIGDTILVRSNDGRRLAKATSNYSSCMLTYLSEQQIEDINMQPGPIISDQDIAMLDKTPAEAKKVSVDKKD</sequence>
<protein>
    <recommendedName>
        <fullName evidence="8">Glutamate 5-kinase</fullName>
        <ecNumber evidence="8">2.7.2.11</ecNumber>
    </recommendedName>
    <alternativeName>
        <fullName evidence="8">Gamma-glutamyl kinase</fullName>
        <shortName evidence="8">GK</shortName>
    </alternativeName>
</protein>
<comment type="caution">
    <text evidence="11">The sequence shown here is derived from an EMBL/GenBank/DDBJ whole genome shotgun (WGS) entry which is preliminary data.</text>
</comment>
<evidence type="ECO:0000256" key="4">
    <source>
        <dbReference type="ARBA" id="ARBA00022679"/>
    </source>
</evidence>
<keyword evidence="7 8" id="KW-0067">ATP-binding</keyword>
<dbReference type="GO" id="GO:0004349">
    <property type="term" value="F:glutamate 5-kinase activity"/>
    <property type="evidence" value="ECO:0007669"/>
    <property type="project" value="UniProtKB-UniRule"/>
</dbReference>
<dbReference type="EC" id="2.7.2.11" evidence="8"/>
<keyword evidence="12" id="KW-1185">Reference proteome</keyword>
<evidence type="ECO:0000259" key="10">
    <source>
        <dbReference type="Pfam" id="PF01472"/>
    </source>
</evidence>
<dbReference type="Pfam" id="PF00696">
    <property type="entry name" value="AA_kinase"/>
    <property type="match status" value="1"/>
</dbReference>
<evidence type="ECO:0000256" key="5">
    <source>
        <dbReference type="ARBA" id="ARBA00022741"/>
    </source>
</evidence>
<dbReference type="PROSITE" id="PS00902">
    <property type="entry name" value="GLUTAMATE_5_KINASE"/>
    <property type="match status" value="1"/>
</dbReference>
<dbReference type="InterPro" id="IPR036974">
    <property type="entry name" value="PUA_sf"/>
</dbReference>
<dbReference type="GO" id="GO:0003723">
    <property type="term" value="F:RNA binding"/>
    <property type="evidence" value="ECO:0007669"/>
    <property type="project" value="InterPro"/>
</dbReference>
<feature type="binding site" evidence="8">
    <location>
        <begin position="167"/>
        <end position="168"/>
    </location>
    <ligand>
        <name>ATP</name>
        <dbReference type="ChEBI" id="CHEBI:30616"/>
    </ligand>
</feature>
<dbReference type="Pfam" id="PF01472">
    <property type="entry name" value="PUA"/>
    <property type="match status" value="1"/>
</dbReference>
<keyword evidence="6 8" id="KW-0418">Kinase</keyword>
<dbReference type="SUPFAM" id="SSF53633">
    <property type="entry name" value="Carbamate kinase-like"/>
    <property type="match status" value="1"/>
</dbReference>
<gene>
    <name evidence="8 11" type="primary">proB</name>
    <name evidence="11" type="ORF">H8B19_14020</name>
</gene>
<dbReference type="HAMAP" id="MF_00456">
    <property type="entry name" value="ProB"/>
    <property type="match status" value="1"/>
</dbReference>
<feature type="binding site" evidence="8">
    <location>
        <position position="12"/>
    </location>
    <ligand>
        <name>ATP</name>
        <dbReference type="ChEBI" id="CHEBI:30616"/>
    </ligand>
</feature>
<feature type="binding site" evidence="8">
    <location>
        <position position="52"/>
    </location>
    <ligand>
        <name>substrate</name>
    </ligand>
</feature>
<dbReference type="RefSeq" id="WP_186507541.1">
    <property type="nucleotide sequence ID" value="NZ_JACNEP010000012.1"/>
</dbReference>
<dbReference type="PROSITE" id="PS50890">
    <property type="entry name" value="PUA"/>
    <property type="match status" value="1"/>
</dbReference>
<evidence type="ECO:0000256" key="6">
    <source>
        <dbReference type="ARBA" id="ARBA00022777"/>
    </source>
</evidence>
<dbReference type="InterPro" id="IPR011529">
    <property type="entry name" value="Glu_5kinase"/>
</dbReference>
<name>A0A8J6IVJ5_9ALTE</name>
<evidence type="ECO:0000256" key="8">
    <source>
        <dbReference type="HAMAP-Rule" id="MF_00456"/>
    </source>
</evidence>
<dbReference type="InterPro" id="IPR036393">
    <property type="entry name" value="AceGlu_kinase-like_sf"/>
</dbReference>
<evidence type="ECO:0000256" key="7">
    <source>
        <dbReference type="ARBA" id="ARBA00022840"/>
    </source>
</evidence>
<feature type="domain" description="Aspartate/glutamate/uridylate kinase" evidence="9">
    <location>
        <begin position="7"/>
        <end position="233"/>
    </location>
</feature>
<proteinExistence type="inferred from homology"/>
<dbReference type="CDD" id="cd04242">
    <property type="entry name" value="AAK_G5K_ProB"/>
    <property type="match status" value="1"/>
</dbReference>
<dbReference type="Proteomes" id="UP000601768">
    <property type="component" value="Unassembled WGS sequence"/>
</dbReference>
<dbReference type="PANTHER" id="PTHR43654">
    <property type="entry name" value="GLUTAMATE 5-KINASE"/>
    <property type="match status" value="1"/>
</dbReference>
<dbReference type="PIRSF" id="PIRSF000729">
    <property type="entry name" value="GK"/>
    <property type="match status" value="1"/>
</dbReference>
<evidence type="ECO:0000313" key="12">
    <source>
        <dbReference type="Proteomes" id="UP000601768"/>
    </source>
</evidence>
<dbReference type="InterPro" id="IPR041739">
    <property type="entry name" value="G5K_ProB"/>
</dbReference>
<dbReference type="SUPFAM" id="SSF88697">
    <property type="entry name" value="PUA domain-like"/>
    <property type="match status" value="1"/>
</dbReference>
<dbReference type="FunFam" id="3.40.1160.10:FF:000018">
    <property type="entry name" value="Glutamate 5-kinase"/>
    <property type="match status" value="1"/>
</dbReference>
<reference evidence="11" key="1">
    <citation type="journal article" date="2018" name="Int. J. Syst. Evol. Microbiol.">
        <title>Neptunicella marina gen. nov., sp. nov., isolated from surface seawater.</title>
        <authorList>
            <person name="Liu X."/>
            <person name="Lai Q."/>
            <person name="Du Y."/>
            <person name="Zhang X."/>
            <person name="Liu Z."/>
            <person name="Sun F."/>
            <person name="Shao Z."/>
        </authorList>
    </citation>
    <scope>NUCLEOTIDE SEQUENCE</scope>
    <source>
        <strain evidence="11">S27-2</strain>
    </source>
</reference>
<dbReference type="PANTHER" id="PTHR43654:SF1">
    <property type="entry name" value="ISOPENTENYL PHOSPHATE KINASE"/>
    <property type="match status" value="1"/>
</dbReference>
<comment type="function">
    <text evidence="8">Catalyzes the transfer of a phosphate group to glutamate to form L-glutamate 5-phosphate.</text>
</comment>
<dbReference type="InterPro" id="IPR001057">
    <property type="entry name" value="Glu/AcGlu_kinase"/>
</dbReference>
<comment type="pathway">
    <text evidence="8">Amino-acid biosynthesis; L-proline biosynthesis; L-glutamate 5-semialdehyde from L-glutamate: step 1/2.</text>
</comment>
<dbReference type="GO" id="GO:0005524">
    <property type="term" value="F:ATP binding"/>
    <property type="evidence" value="ECO:0007669"/>
    <property type="project" value="UniProtKB-KW"/>
</dbReference>
<dbReference type="InterPro" id="IPR005715">
    <property type="entry name" value="Glu_5kinase/COase_Synthase"/>
</dbReference>
<dbReference type="Gene3D" id="3.40.1160.10">
    <property type="entry name" value="Acetylglutamate kinase-like"/>
    <property type="match status" value="1"/>
</dbReference>
<keyword evidence="3 8" id="KW-0641">Proline biosynthesis</keyword>
<dbReference type="AlphaFoldDB" id="A0A8J6IVJ5"/>
<keyword evidence="1 8" id="KW-0963">Cytoplasm</keyword>
<accession>A0A8J6IVJ5</accession>
<evidence type="ECO:0000313" key="11">
    <source>
        <dbReference type="EMBL" id="MBC3766999.1"/>
    </source>
</evidence>
<evidence type="ECO:0000259" key="9">
    <source>
        <dbReference type="Pfam" id="PF00696"/>
    </source>
</evidence>
<dbReference type="GO" id="GO:0055129">
    <property type="term" value="P:L-proline biosynthetic process"/>
    <property type="evidence" value="ECO:0007669"/>
    <property type="project" value="UniProtKB-UniRule"/>
</dbReference>
<dbReference type="EMBL" id="JACNEP010000012">
    <property type="protein sequence ID" value="MBC3766999.1"/>
    <property type="molecule type" value="Genomic_DNA"/>
</dbReference>
<dbReference type="UniPathway" id="UPA00098">
    <property type="reaction ID" value="UER00359"/>
</dbReference>
<dbReference type="PRINTS" id="PR00474">
    <property type="entry name" value="GLU5KINASE"/>
</dbReference>
<comment type="catalytic activity">
    <reaction evidence="8">
        <text>L-glutamate + ATP = L-glutamyl 5-phosphate + ADP</text>
        <dbReference type="Rhea" id="RHEA:14877"/>
        <dbReference type="ChEBI" id="CHEBI:29985"/>
        <dbReference type="ChEBI" id="CHEBI:30616"/>
        <dbReference type="ChEBI" id="CHEBI:58274"/>
        <dbReference type="ChEBI" id="CHEBI:456216"/>
        <dbReference type="EC" id="2.7.2.11"/>
    </reaction>
</comment>
<dbReference type="Gene3D" id="2.30.130.10">
    <property type="entry name" value="PUA domain"/>
    <property type="match status" value="1"/>
</dbReference>
<dbReference type="InterPro" id="IPR015947">
    <property type="entry name" value="PUA-like_sf"/>
</dbReference>
<keyword evidence="4 8" id="KW-0808">Transferase</keyword>
<keyword evidence="2 8" id="KW-0028">Amino-acid biosynthesis</keyword>
<dbReference type="InterPro" id="IPR019797">
    <property type="entry name" value="Glutamate_5-kinase_CS"/>
</dbReference>
<dbReference type="InterPro" id="IPR001048">
    <property type="entry name" value="Asp/Glu/Uridylate_kinase"/>
</dbReference>
<feature type="binding site" evidence="8">
    <location>
        <begin position="209"/>
        <end position="215"/>
    </location>
    <ligand>
        <name>ATP</name>
        <dbReference type="ChEBI" id="CHEBI:30616"/>
    </ligand>
</feature>
<feature type="binding site" evidence="8">
    <location>
        <position position="135"/>
    </location>
    <ligand>
        <name>substrate</name>
    </ligand>
</feature>
<feature type="domain" description="PUA" evidence="10">
    <location>
        <begin position="275"/>
        <end position="331"/>
    </location>
</feature>
<evidence type="ECO:0000256" key="2">
    <source>
        <dbReference type="ARBA" id="ARBA00022605"/>
    </source>
</evidence>